<dbReference type="AlphaFoldDB" id="A9GV14"/>
<sequence length="690" mass="74465">MIALPRYRIPLAAFIALTSADHLAGGVATAQAADAKTIEFKRDSTLNTWALAPAPGLPLSQAVELQIKVPAVCKNVKATLKTASSETAIQPAHISVDALNGAVELTLAATCDGQKVGPTVYMFAQPTPPPPPPPKNEENCDPDRVGLSGPLRVCPQRTKLLESKRNTVTLRSALPGGIDEQAAQMAAELLQILADIAVDRARAKGFEIIRKRIDDALCSIDEQGMLIDPKAPRPKKILLRKSCALLDTVRLNDIATQSQALQAALVSDLLTFVAEAPFKFLIAAGNRSEALTTLAALVEMITTSLEIHFHGGHIQATLPNPKLVIDQAIEMTWSFGKLDELTFKIAVQAARRCLAQTADVCDLSVDIETLLSKDYKEQLESLKPRSSELARLRTRAAALAQIVVDAVSPASAGVSPRDRWRLTLEVVGWLAQAVVDKEFHDKPREQHERARAIVEDVQRLLLAIVDEDLPTALSKGAALVSNVRTESGDDVDQFKVMIRVVATIGAFAATYSGGGAPDKQLHDVRKKLIEDLVDQMTDRRGRDKDTIVSVGVNASFLATGVEAVRDAKGHLGSTRYMTPQLALPLGVAVDGGWFESFGWHLMAYPIDIGQFASYSTSEGINTPRWDTMLVAGFQAGLTLGHQTPAVFALDVRYAPTLFAQTSKTLLGDRPGGALRVGLSVGYYVPFFDFN</sequence>
<evidence type="ECO:0000313" key="2">
    <source>
        <dbReference type="EMBL" id="CAN90691.1"/>
    </source>
</evidence>
<protein>
    <recommendedName>
        <fullName evidence="4">Secreted protein</fullName>
    </recommendedName>
</protein>
<proteinExistence type="predicted"/>
<accession>A9GV14</accession>
<dbReference type="Proteomes" id="UP000002139">
    <property type="component" value="Chromosome"/>
</dbReference>
<evidence type="ECO:0000256" key="1">
    <source>
        <dbReference type="SAM" id="SignalP"/>
    </source>
</evidence>
<evidence type="ECO:0000313" key="3">
    <source>
        <dbReference type="Proteomes" id="UP000002139"/>
    </source>
</evidence>
<dbReference type="eggNOG" id="ENOG50316PH">
    <property type="taxonomic scope" value="Bacteria"/>
</dbReference>
<keyword evidence="1" id="KW-0732">Signal</keyword>
<name>A9GV14_SORC5</name>
<dbReference type="EMBL" id="AM746676">
    <property type="protein sequence ID" value="CAN90691.1"/>
    <property type="molecule type" value="Genomic_DNA"/>
</dbReference>
<reference evidence="2 3" key="1">
    <citation type="journal article" date="2007" name="Nat. Biotechnol.">
        <title>Complete genome sequence of the myxobacterium Sorangium cellulosum.</title>
        <authorList>
            <person name="Schneiker S."/>
            <person name="Perlova O."/>
            <person name="Kaiser O."/>
            <person name="Gerth K."/>
            <person name="Alici A."/>
            <person name="Altmeyer M.O."/>
            <person name="Bartels D."/>
            <person name="Bekel T."/>
            <person name="Beyer S."/>
            <person name="Bode E."/>
            <person name="Bode H.B."/>
            <person name="Bolten C.J."/>
            <person name="Choudhuri J.V."/>
            <person name="Doss S."/>
            <person name="Elnakady Y.A."/>
            <person name="Frank B."/>
            <person name="Gaigalat L."/>
            <person name="Goesmann A."/>
            <person name="Groeger C."/>
            <person name="Gross F."/>
            <person name="Jelsbak L."/>
            <person name="Jelsbak L."/>
            <person name="Kalinowski J."/>
            <person name="Kegler C."/>
            <person name="Knauber T."/>
            <person name="Konietzny S."/>
            <person name="Kopp M."/>
            <person name="Krause L."/>
            <person name="Krug D."/>
            <person name="Linke B."/>
            <person name="Mahmud T."/>
            <person name="Martinez-Arias R."/>
            <person name="McHardy A.C."/>
            <person name="Merai M."/>
            <person name="Meyer F."/>
            <person name="Mormann S."/>
            <person name="Munoz-Dorado J."/>
            <person name="Perez J."/>
            <person name="Pradella S."/>
            <person name="Rachid S."/>
            <person name="Raddatz G."/>
            <person name="Rosenau F."/>
            <person name="Rueckert C."/>
            <person name="Sasse F."/>
            <person name="Scharfe M."/>
            <person name="Schuster S.C."/>
            <person name="Suen G."/>
            <person name="Treuner-Lange A."/>
            <person name="Velicer G.J."/>
            <person name="Vorholter F.-J."/>
            <person name="Weissman K.J."/>
            <person name="Welch R.D."/>
            <person name="Wenzel S.C."/>
            <person name="Whitworth D.E."/>
            <person name="Wilhelm S."/>
            <person name="Wittmann C."/>
            <person name="Bloecker H."/>
            <person name="Puehler A."/>
            <person name="Mueller R."/>
        </authorList>
    </citation>
    <scope>NUCLEOTIDE SEQUENCE [LARGE SCALE GENOMIC DNA]</scope>
    <source>
        <strain evidence="3">So ce56</strain>
    </source>
</reference>
<feature type="chain" id="PRO_5002735409" description="Secreted protein" evidence="1">
    <location>
        <begin position="25"/>
        <end position="690"/>
    </location>
</feature>
<dbReference type="BioCyc" id="SCEL448385:SCE_RS02800-MONOMER"/>
<dbReference type="KEGG" id="scl:sce0534"/>
<keyword evidence="3" id="KW-1185">Reference proteome</keyword>
<gene>
    <name evidence="2" type="ordered locus">sce0534</name>
</gene>
<dbReference type="HOGENOM" id="CLU_398964_0_0_7"/>
<evidence type="ECO:0008006" key="4">
    <source>
        <dbReference type="Google" id="ProtNLM"/>
    </source>
</evidence>
<dbReference type="STRING" id="448385.sce0534"/>
<organism evidence="2 3">
    <name type="scientific">Sorangium cellulosum (strain So ce56)</name>
    <name type="common">Polyangium cellulosum (strain So ce56)</name>
    <dbReference type="NCBI Taxonomy" id="448385"/>
    <lineage>
        <taxon>Bacteria</taxon>
        <taxon>Pseudomonadati</taxon>
        <taxon>Myxococcota</taxon>
        <taxon>Polyangia</taxon>
        <taxon>Polyangiales</taxon>
        <taxon>Polyangiaceae</taxon>
        <taxon>Sorangium</taxon>
    </lineage>
</organism>
<feature type="signal peptide" evidence="1">
    <location>
        <begin position="1"/>
        <end position="24"/>
    </location>
</feature>